<evidence type="ECO:0000313" key="3">
    <source>
        <dbReference type="Proteomes" id="UP000243975"/>
    </source>
</evidence>
<evidence type="ECO:0000313" key="2">
    <source>
        <dbReference type="EMBL" id="KVI01300.1"/>
    </source>
</evidence>
<proteinExistence type="predicted"/>
<dbReference type="Proteomes" id="UP000243975">
    <property type="component" value="Unassembled WGS sequence"/>
</dbReference>
<reference evidence="2 3" key="1">
    <citation type="journal article" date="2016" name="Sci. Rep.">
        <title>The genome sequence of the outbreeding globe artichoke constructed de novo incorporating a phase-aware low-pass sequencing strategy of F1 progeny.</title>
        <authorList>
            <person name="Scaglione D."/>
            <person name="Reyes-Chin-Wo S."/>
            <person name="Acquadro A."/>
            <person name="Froenicke L."/>
            <person name="Portis E."/>
            <person name="Beitel C."/>
            <person name="Tirone M."/>
            <person name="Mauro R."/>
            <person name="Lo Monaco A."/>
            <person name="Mauromicale G."/>
            <person name="Faccioli P."/>
            <person name="Cattivelli L."/>
            <person name="Rieseberg L."/>
            <person name="Michelmore R."/>
            <person name="Lanteri S."/>
        </authorList>
    </citation>
    <scope>NUCLEOTIDE SEQUENCE [LARGE SCALE GENOMIC DNA]</scope>
    <source>
        <strain evidence="2">2C</strain>
    </source>
</reference>
<protein>
    <submittedName>
        <fullName evidence="2">Uncharacterized protein</fullName>
    </submittedName>
</protein>
<keyword evidence="3" id="KW-1185">Reference proteome</keyword>
<name>A0A103Y2H7_CYNCS</name>
<accession>A0A103Y2H7</accession>
<feature type="region of interest" description="Disordered" evidence="1">
    <location>
        <begin position="53"/>
        <end position="98"/>
    </location>
</feature>
<gene>
    <name evidence="2" type="ORF">Ccrd_020431</name>
</gene>
<evidence type="ECO:0000256" key="1">
    <source>
        <dbReference type="SAM" id="MobiDB-lite"/>
    </source>
</evidence>
<sequence>MDIAVRAHLHGWKMIFLNDVVVLEKDLAHQDYKLEVQLYQAQITPLLLSSYSSPYDDSSTSRDDDSGSKATIQAPRQRFSPQGTIQAMIQAPRHDSGP</sequence>
<comment type="caution">
    <text evidence="2">The sequence shown here is derived from an EMBL/GenBank/DDBJ whole genome shotgun (WGS) entry which is preliminary data.</text>
</comment>
<dbReference type="AlphaFoldDB" id="A0A103Y2H7"/>
<dbReference type="Gramene" id="KVI01300">
    <property type="protein sequence ID" value="KVI01300"/>
    <property type="gene ID" value="Ccrd_020431"/>
</dbReference>
<organism evidence="2 3">
    <name type="scientific">Cynara cardunculus var. scolymus</name>
    <name type="common">Globe artichoke</name>
    <name type="synonym">Cynara scolymus</name>
    <dbReference type="NCBI Taxonomy" id="59895"/>
    <lineage>
        <taxon>Eukaryota</taxon>
        <taxon>Viridiplantae</taxon>
        <taxon>Streptophyta</taxon>
        <taxon>Embryophyta</taxon>
        <taxon>Tracheophyta</taxon>
        <taxon>Spermatophyta</taxon>
        <taxon>Magnoliopsida</taxon>
        <taxon>eudicotyledons</taxon>
        <taxon>Gunneridae</taxon>
        <taxon>Pentapetalae</taxon>
        <taxon>asterids</taxon>
        <taxon>campanulids</taxon>
        <taxon>Asterales</taxon>
        <taxon>Asteraceae</taxon>
        <taxon>Carduoideae</taxon>
        <taxon>Cardueae</taxon>
        <taxon>Carduinae</taxon>
        <taxon>Cynara</taxon>
    </lineage>
</organism>
<dbReference type="EMBL" id="LEKV01003121">
    <property type="protein sequence ID" value="KVI01300.1"/>
    <property type="molecule type" value="Genomic_DNA"/>
</dbReference>